<sequence length="61" mass="6908">MYDQVKQRIHILGKVFYSCPTLILASCFSHLTLLGIVEEHPLLLKEAAHTKTSQINIVMTI</sequence>
<comment type="caution">
    <text evidence="2">The sequence shown here is derived from an EMBL/GenBank/DDBJ whole genome shotgun (WGS) entry which is preliminary data.</text>
</comment>
<reference evidence="2" key="2">
    <citation type="submission" date="2020-06" db="EMBL/GenBank/DDBJ databases">
        <title>Helianthus annuus Genome sequencing and assembly Release 2.</title>
        <authorList>
            <person name="Gouzy J."/>
            <person name="Langlade N."/>
            <person name="Munos S."/>
        </authorList>
    </citation>
    <scope>NUCLEOTIDE SEQUENCE</scope>
    <source>
        <tissue evidence="2">Leaves</tissue>
    </source>
</reference>
<gene>
    <name evidence="2" type="ORF">HanXRQr2_Chr13g0594121</name>
</gene>
<evidence type="ECO:0000313" key="3">
    <source>
        <dbReference type="Proteomes" id="UP000215914"/>
    </source>
</evidence>
<dbReference type="Proteomes" id="UP000215914">
    <property type="component" value="Unassembled WGS sequence"/>
</dbReference>
<accession>A0A9K3EJ04</accession>
<proteinExistence type="predicted"/>
<name>A0A9K3EJ04_HELAN</name>
<protein>
    <submittedName>
        <fullName evidence="2">Uncharacterized protein</fullName>
    </submittedName>
</protein>
<dbReference type="EMBL" id="MNCJ02000328">
    <property type="protein sequence ID" value="KAF5773909.1"/>
    <property type="molecule type" value="Genomic_DNA"/>
</dbReference>
<keyword evidence="1" id="KW-0472">Membrane</keyword>
<reference evidence="2" key="1">
    <citation type="journal article" date="2017" name="Nature">
        <title>The sunflower genome provides insights into oil metabolism, flowering and Asterid evolution.</title>
        <authorList>
            <person name="Badouin H."/>
            <person name="Gouzy J."/>
            <person name="Grassa C.J."/>
            <person name="Murat F."/>
            <person name="Staton S.E."/>
            <person name="Cottret L."/>
            <person name="Lelandais-Briere C."/>
            <person name="Owens G.L."/>
            <person name="Carrere S."/>
            <person name="Mayjonade B."/>
            <person name="Legrand L."/>
            <person name="Gill N."/>
            <person name="Kane N.C."/>
            <person name="Bowers J.E."/>
            <person name="Hubner S."/>
            <person name="Bellec A."/>
            <person name="Berard A."/>
            <person name="Berges H."/>
            <person name="Blanchet N."/>
            <person name="Boniface M.C."/>
            <person name="Brunel D."/>
            <person name="Catrice O."/>
            <person name="Chaidir N."/>
            <person name="Claudel C."/>
            <person name="Donnadieu C."/>
            <person name="Faraut T."/>
            <person name="Fievet G."/>
            <person name="Helmstetter N."/>
            <person name="King M."/>
            <person name="Knapp S.J."/>
            <person name="Lai Z."/>
            <person name="Le Paslier M.C."/>
            <person name="Lippi Y."/>
            <person name="Lorenzon L."/>
            <person name="Mandel J.R."/>
            <person name="Marage G."/>
            <person name="Marchand G."/>
            <person name="Marquand E."/>
            <person name="Bret-Mestries E."/>
            <person name="Morien E."/>
            <person name="Nambeesan S."/>
            <person name="Nguyen T."/>
            <person name="Pegot-Espagnet P."/>
            <person name="Pouilly N."/>
            <person name="Raftis F."/>
            <person name="Sallet E."/>
            <person name="Schiex T."/>
            <person name="Thomas J."/>
            <person name="Vandecasteele C."/>
            <person name="Vares D."/>
            <person name="Vear F."/>
            <person name="Vautrin S."/>
            <person name="Crespi M."/>
            <person name="Mangin B."/>
            <person name="Burke J.M."/>
            <person name="Salse J."/>
            <person name="Munos S."/>
            <person name="Vincourt P."/>
            <person name="Rieseberg L.H."/>
            <person name="Langlade N.B."/>
        </authorList>
    </citation>
    <scope>NUCLEOTIDE SEQUENCE</scope>
    <source>
        <tissue evidence="2">Leaves</tissue>
    </source>
</reference>
<feature type="transmembrane region" description="Helical" evidence="1">
    <location>
        <begin position="15"/>
        <end position="37"/>
    </location>
</feature>
<dbReference type="AlphaFoldDB" id="A0A9K3EJ04"/>
<organism evidence="2 3">
    <name type="scientific">Helianthus annuus</name>
    <name type="common">Common sunflower</name>
    <dbReference type="NCBI Taxonomy" id="4232"/>
    <lineage>
        <taxon>Eukaryota</taxon>
        <taxon>Viridiplantae</taxon>
        <taxon>Streptophyta</taxon>
        <taxon>Embryophyta</taxon>
        <taxon>Tracheophyta</taxon>
        <taxon>Spermatophyta</taxon>
        <taxon>Magnoliopsida</taxon>
        <taxon>eudicotyledons</taxon>
        <taxon>Gunneridae</taxon>
        <taxon>Pentapetalae</taxon>
        <taxon>asterids</taxon>
        <taxon>campanulids</taxon>
        <taxon>Asterales</taxon>
        <taxon>Asteraceae</taxon>
        <taxon>Asteroideae</taxon>
        <taxon>Heliantheae alliance</taxon>
        <taxon>Heliantheae</taxon>
        <taxon>Helianthus</taxon>
    </lineage>
</organism>
<dbReference type="Gramene" id="mRNA:HanXRQr2_Chr13g0594121">
    <property type="protein sequence ID" value="mRNA:HanXRQr2_Chr13g0594121"/>
    <property type="gene ID" value="HanXRQr2_Chr13g0594121"/>
</dbReference>
<keyword evidence="1" id="KW-0812">Transmembrane</keyword>
<keyword evidence="1" id="KW-1133">Transmembrane helix</keyword>
<evidence type="ECO:0000313" key="2">
    <source>
        <dbReference type="EMBL" id="KAF5773909.1"/>
    </source>
</evidence>
<keyword evidence="3" id="KW-1185">Reference proteome</keyword>
<evidence type="ECO:0000256" key="1">
    <source>
        <dbReference type="SAM" id="Phobius"/>
    </source>
</evidence>
<dbReference type="PROSITE" id="PS51257">
    <property type="entry name" value="PROKAR_LIPOPROTEIN"/>
    <property type="match status" value="1"/>
</dbReference>